<feature type="coiled-coil region" evidence="4">
    <location>
        <begin position="81"/>
        <end position="108"/>
    </location>
</feature>
<feature type="coiled-coil region" evidence="4">
    <location>
        <begin position="259"/>
        <end position="363"/>
    </location>
</feature>
<dbReference type="Gene3D" id="1.20.5.500">
    <property type="entry name" value="Single helix bin"/>
    <property type="match status" value="1"/>
</dbReference>
<dbReference type="eggNOG" id="ENOG502RKU6">
    <property type="taxonomic scope" value="Eukaryota"/>
</dbReference>
<sequence length="443" mass="50582">MASKPGRSSYRNTFGSQTAYSTAGSKSYSKGFGIEEPITAKRVSYSYSASSSGGGATGPVLDFSGLKLNEKEQLSGINNRFASYIEKVRYLEEQNSKLEKRIREASARKTVDLGEDKLEKLRRLRAQVDDATLAKVRSEIARDNLRGEASEIKWKLEHEGRLRSELDDELGRLRKDVDDATMVRVDLERKIETLREELEYGKKLHAEEIDDLKAQVRDQGVNVEVDGIAPDVAELLRQIRAQYESIVLKNKDEAEQWYKNKFEDLEERAKLNVEDMEKVRSDINDYRKQVTQLEMELESLRGTNEYLERNLADVEKRYEVEAARYQTRVVQLGSEFDHAQAEMKRHLAEYKRLMSAKISLEKEILTYRRLLEGEEKRSSSSSSSSEDDDDDAYKTKTTKKVIVKTIETRDGKIVSSSISEKQLLEDRSDADTSSSSSSSSDEE</sequence>
<dbReference type="PANTHER" id="PTHR45652">
    <property type="entry name" value="GLIAL FIBRILLARY ACIDIC PROTEIN"/>
    <property type="match status" value="1"/>
</dbReference>
<accession>H2ZA18</accession>
<dbReference type="STRING" id="51511.ENSCSAVP00000014433"/>
<evidence type="ECO:0000256" key="5">
    <source>
        <dbReference type="SAM" id="MobiDB-lite"/>
    </source>
</evidence>
<dbReference type="FunFam" id="1.20.5.1160:FF:000001">
    <property type="entry name" value="Keratin type II"/>
    <property type="match status" value="1"/>
</dbReference>
<dbReference type="PROSITE" id="PS00226">
    <property type="entry name" value="IF_ROD_1"/>
    <property type="match status" value="1"/>
</dbReference>
<dbReference type="GO" id="GO:0005200">
    <property type="term" value="F:structural constituent of cytoskeleton"/>
    <property type="evidence" value="ECO:0007669"/>
    <property type="project" value="TreeGrafter"/>
</dbReference>
<evidence type="ECO:0000256" key="3">
    <source>
        <dbReference type="RuleBase" id="RU000685"/>
    </source>
</evidence>
<dbReference type="InParanoid" id="H2ZA18"/>
<name>H2ZA18_CIOSA</name>
<feature type="coiled-coil region" evidence="4">
    <location>
        <begin position="177"/>
        <end position="204"/>
    </location>
</feature>
<dbReference type="Pfam" id="PF00038">
    <property type="entry name" value="Filament"/>
    <property type="match status" value="1"/>
</dbReference>
<dbReference type="InterPro" id="IPR018039">
    <property type="entry name" value="IF_conserved"/>
</dbReference>
<dbReference type="PANTHER" id="PTHR45652:SF21">
    <property type="entry name" value="ZINC FINGER CCCH DOMAIN-CONTAINING PROTEIN 13-LIKE ISOFORM X1"/>
    <property type="match status" value="1"/>
</dbReference>
<reference evidence="8" key="1">
    <citation type="submission" date="2003-08" db="EMBL/GenBank/DDBJ databases">
        <authorList>
            <person name="Birren B."/>
            <person name="Nusbaum C."/>
            <person name="Abebe A."/>
            <person name="Abouelleil A."/>
            <person name="Adekoya E."/>
            <person name="Ait-zahra M."/>
            <person name="Allen N."/>
            <person name="Allen T."/>
            <person name="An P."/>
            <person name="Anderson M."/>
            <person name="Anderson S."/>
            <person name="Arachchi H."/>
            <person name="Armbruster J."/>
            <person name="Bachantsang P."/>
            <person name="Baldwin J."/>
            <person name="Barry A."/>
            <person name="Bayul T."/>
            <person name="Blitshsteyn B."/>
            <person name="Bloom T."/>
            <person name="Blye J."/>
            <person name="Boguslavskiy L."/>
            <person name="Borowsky M."/>
            <person name="Boukhgalter B."/>
            <person name="Brunache A."/>
            <person name="Butler J."/>
            <person name="Calixte N."/>
            <person name="Calvo S."/>
            <person name="Camarata J."/>
            <person name="Campo K."/>
            <person name="Chang J."/>
            <person name="Cheshatsang Y."/>
            <person name="Citroen M."/>
            <person name="Collymore A."/>
            <person name="Considine T."/>
            <person name="Cook A."/>
            <person name="Cooke P."/>
            <person name="Corum B."/>
            <person name="Cuomo C."/>
            <person name="David R."/>
            <person name="Dawoe T."/>
            <person name="Degray S."/>
            <person name="Dodge S."/>
            <person name="Dooley K."/>
            <person name="Dorje P."/>
            <person name="Dorjee K."/>
            <person name="Dorris L."/>
            <person name="Duffey N."/>
            <person name="Dupes A."/>
            <person name="Elkins T."/>
            <person name="Engels R."/>
            <person name="Erickson J."/>
            <person name="Farina A."/>
            <person name="Faro S."/>
            <person name="Ferreira P."/>
            <person name="Fischer H."/>
            <person name="Fitzgerald M."/>
            <person name="Foley K."/>
            <person name="Gage D."/>
            <person name="Galagan J."/>
            <person name="Gearin G."/>
            <person name="Gnerre S."/>
            <person name="Gnirke A."/>
            <person name="Goyette A."/>
            <person name="Graham J."/>
            <person name="Grandbois E."/>
            <person name="Gyaltsen K."/>
            <person name="Hafez N."/>
            <person name="Hagopian D."/>
            <person name="Hagos B."/>
            <person name="Hall J."/>
            <person name="Hatcher B."/>
            <person name="Heller A."/>
            <person name="Higgins H."/>
            <person name="Honan T."/>
            <person name="Horn A."/>
            <person name="Houde N."/>
            <person name="Hughes L."/>
            <person name="Hulme W."/>
            <person name="Husby E."/>
            <person name="Iliev I."/>
            <person name="Jaffe D."/>
            <person name="Jones C."/>
            <person name="Kamal M."/>
            <person name="Kamat A."/>
            <person name="Kamvysselis M."/>
            <person name="Karlsson E."/>
            <person name="Kells C."/>
            <person name="Kieu A."/>
            <person name="Kisner P."/>
            <person name="Kodira C."/>
            <person name="Kulbokas E."/>
            <person name="Labutti K."/>
            <person name="Lama D."/>
            <person name="Landers T."/>
            <person name="Leger J."/>
            <person name="Levine S."/>
            <person name="Lewis D."/>
            <person name="Lewis T."/>
            <person name="Lindblad-toh K."/>
            <person name="Liu X."/>
            <person name="Lokyitsang T."/>
            <person name="Lokyitsang Y."/>
            <person name="Lucien O."/>
            <person name="Lui A."/>
            <person name="Ma L.J."/>
            <person name="Mabbitt R."/>
            <person name="Macdonald J."/>
            <person name="Maclean C."/>
            <person name="Major J."/>
            <person name="Manning J."/>
            <person name="Marabella R."/>
            <person name="Maru K."/>
            <person name="Matthews C."/>
            <person name="Mauceli E."/>
            <person name="Mccarthy M."/>
            <person name="Mcdonough S."/>
            <person name="Mcghee T."/>
            <person name="Meldrim J."/>
            <person name="Meneus L."/>
            <person name="Mesirov J."/>
            <person name="Mihalev A."/>
            <person name="Mihova T."/>
            <person name="Mikkelsen T."/>
            <person name="Mlenga V."/>
            <person name="Moru K."/>
            <person name="Mozes J."/>
            <person name="Mulrain L."/>
            <person name="Munson G."/>
            <person name="Naylor J."/>
            <person name="Newes C."/>
            <person name="Nguyen C."/>
            <person name="Nguyen N."/>
            <person name="Nguyen T."/>
            <person name="Nicol R."/>
            <person name="Nielsen C."/>
            <person name="Nizzari M."/>
            <person name="Norbu C."/>
            <person name="Norbu N."/>
            <person name="O'donnell P."/>
            <person name="Okoawo O."/>
            <person name="O'leary S."/>
            <person name="Omotosho B."/>
            <person name="O'neill K."/>
            <person name="Osman S."/>
            <person name="Parker S."/>
            <person name="Perrin D."/>
            <person name="Phunkhang P."/>
            <person name="Piqani B."/>
            <person name="Purcell S."/>
            <person name="Rachupka T."/>
            <person name="Ramasamy U."/>
            <person name="Rameau R."/>
            <person name="Ray V."/>
            <person name="Raymond C."/>
            <person name="Retta R."/>
            <person name="Richardson S."/>
            <person name="Rise C."/>
            <person name="Rodriguez J."/>
            <person name="Rogers J."/>
            <person name="Rogov P."/>
            <person name="Rutman M."/>
            <person name="Schupbach R."/>
            <person name="Seaman C."/>
            <person name="Settipalli S."/>
            <person name="Sharpe T."/>
            <person name="Sheridan J."/>
            <person name="Sherpa N."/>
            <person name="Shi J."/>
            <person name="Smirnov S."/>
            <person name="Smith C."/>
            <person name="Sougnez C."/>
            <person name="Spencer B."/>
            <person name="Stalker J."/>
            <person name="Stange-thomann N."/>
            <person name="Stavropoulos S."/>
            <person name="Stetson K."/>
            <person name="Stone C."/>
            <person name="Stone S."/>
            <person name="Stubbs M."/>
            <person name="Talamas J."/>
            <person name="Tchuinga P."/>
            <person name="Tenzing P."/>
            <person name="Tesfaye S."/>
            <person name="Theodore J."/>
            <person name="Thoulutsang Y."/>
            <person name="Topham K."/>
            <person name="Towey S."/>
            <person name="Tsamla T."/>
            <person name="Tsomo N."/>
            <person name="Vallee D."/>
            <person name="Vassiliev H."/>
            <person name="Venkataraman V."/>
            <person name="Vinson J."/>
            <person name="Vo A."/>
            <person name="Wade C."/>
            <person name="Wang S."/>
            <person name="Wangchuk T."/>
            <person name="Wangdi T."/>
            <person name="Whittaker C."/>
            <person name="Wilkinson J."/>
            <person name="Wu Y."/>
            <person name="Wyman D."/>
            <person name="Yadav S."/>
            <person name="Yang S."/>
            <person name="Yang X."/>
            <person name="Yeager S."/>
            <person name="Yee E."/>
            <person name="Young G."/>
            <person name="Zainoun J."/>
            <person name="Zembeck L."/>
            <person name="Zimmer A."/>
            <person name="Zody M."/>
            <person name="Lander E."/>
        </authorList>
    </citation>
    <scope>NUCLEOTIDE SEQUENCE [LARGE SCALE GENOMIC DNA]</scope>
</reference>
<keyword evidence="8" id="KW-1185">Reference proteome</keyword>
<proteinExistence type="inferred from homology"/>
<evidence type="ECO:0000313" key="7">
    <source>
        <dbReference type="Ensembl" id="ENSCSAVP00000014433.1"/>
    </source>
</evidence>
<dbReference type="Proteomes" id="UP000007875">
    <property type="component" value="Unassembled WGS sequence"/>
</dbReference>
<comment type="similarity">
    <text evidence="3">Belongs to the intermediate filament family.</text>
</comment>
<dbReference type="PROSITE" id="PS51842">
    <property type="entry name" value="IF_ROD_2"/>
    <property type="match status" value="1"/>
</dbReference>
<dbReference type="OMA" id="SHRNADI"/>
<protein>
    <recommendedName>
        <fullName evidence="6">IF rod domain-containing protein</fullName>
    </recommendedName>
</protein>
<dbReference type="AlphaFoldDB" id="H2ZA18"/>
<keyword evidence="1 3" id="KW-0403">Intermediate filament</keyword>
<keyword evidence="2 4" id="KW-0175">Coiled coil</keyword>
<feature type="region of interest" description="Disordered" evidence="5">
    <location>
        <begin position="1"/>
        <end position="31"/>
    </location>
</feature>
<evidence type="ECO:0000259" key="6">
    <source>
        <dbReference type="PROSITE" id="PS51842"/>
    </source>
</evidence>
<dbReference type="Gene3D" id="1.20.5.1160">
    <property type="entry name" value="Vasodilator-stimulated phosphoprotein"/>
    <property type="match status" value="1"/>
</dbReference>
<dbReference type="PRINTS" id="PR01248">
    <property type="entry name" value="TYPE1KERATIN"/>
</dbReference>
<organism evidence="7 8">
    <name type="scientific">Ciona savignyi</name>
    <name type="common">Pacific transparent sea squirt</name>
    <dbReference type="NCBI Taxonomy" id="51511"/>
    <lineage>
        <taxon>Eukaryota</taxon>
        <taxon>Metazoa</taxon>
        <taxon>Chordata</taxon>
        <taxon>Tunicata</taxon>
        <taxon>Ascidiacea</taxon>
        <taxon>Phlebobranchia</taxon>
        <taxon>Cionidae</taxon>
        <taxon>Ciona</taxon>
    </lineage>
</organism>
<evidence type="ECO:0000256" key="1">
    <source>
        <dbReference type="ARBA" id="ARBA00022754"/>
    </source>
</evidence>
<dbReference type="Ensembl" id="ENSCSAVT00000014598.1">
    <property type="protein sequence ID" value="ENSCSAVP00000014433.1"/>
    <property type="gene ID" value="ENSCSAVG00000008447.1"/>
</dbReference>
<dbReference type="Gene3D" id="1.20.5.170">
    <property type="match status" value="1"/>
</dbReference>
<feature type="compositionally biased region" description="Low complexity" evidence="5">
    <location>
        <begin position="433"/>
        <end position="443"/>
    </location>
</feature>
<dbReference type="GO" id="GO:0005882">
    <property type="term" value="C:intermediate filament"/>
    <property type="evidence" value="ECO:0007669"/>
    <property type="project" value="UniProtKB-KW"/>
</dbReference>
<dbReference type="GO" id="GO:0005737">
    <property type="term" value="C:cytoplasm"/>
    <property type="evidence" value="ECO:0007669"/>
    <property type="project" value="TreeGrafter"/>
</dbReference>
<dbReference type="GeneTree" id="ENSGT00940000160203"/>
<evidence type="ECO:0000256" key="2">
    <source>
        <dbReference type="ARBA" id="ARBA00023054"/>
    </source>
</evidence>
<feature type="compositionally biased region" description="Polar residues" evidence="5">
    <location>
        <begin position="9"/>
        <end position="28"/>
    </location>
</feature>
<dbReference type="GO" id="GO:0045109">
    <property type="term" value="P:intermediate filament organization"/>
    <property type="evidence" value="ECO:0007669"/>
    <property type="project" value="TreeGrafter"/>
</dbReference>
<feature type="domain" description="IF rod" evidence="6">
    <location>
        <begin position="70"/>
        <end position="378"/>
    </location>
</feature>
<evidence type="ECO:0000313" key="8">
    <source>
        <dbReference type="Proteomes" id="UP000007875"/>
    </source>
</evidence>
<dbReference type="InterPro" id="IPR002957">
    <property type="entry name" value="Keratin_I"/>
</dbReference>
<reference evidence="7" key="2">
    <citation type="submission" date="2025-08" db="UniProtKB">
        <authorList>
            <consortium name="Ensembl"/>
        </authorList>
    </citation>
    <scope>IDENTIFICATION</scope>
</reference>
<feature type="region of interest" description="Disordered" evidence="5">
    <location>
        <begin position="372"/>
        <end position="400"/>
    </location>
</feature>
<dbReference type="InterPro" id="IPR050405">
    <property type="entry name" value="Intermediate_filament"/>
</dbReference>
<evidence type="ECO:0000256" key="4">
    <source>
        <dbReference type="SAM" id="Coils"/>
    </source>
</evidence>
<dbReference type="InterPro" id="IPR039008">
    <property type="entry name" value="IF_rod_dom"/>
</dbReference>
<dbReference type="SMART" id="SM01391">
    <property type="entry name" value="Filament"/>
    <property type="match status" value="1"/>
</dbReference>
<dbReference type="SUPFAM" id="SSF64593">
    <property type="entry name" value="Intermediate filament protein, coiled coil region"/>
    <property type="match status" value="2"/>
</dbReference>
<feature type="region of interest" description="Disordered" evidence="5">
    <location>
        <begin position="415"/>
        <end position="443"/>
    </location>
</feature>
<reference evidence="7" key="3">
    <citation type="submission" date="2025-09" db="UniProtKB">
        <authorList>
            <consortium name="Ensembl"/>
        </authorList>
    </citation>
    <scope>IDENTIFICATION</scope>
</reference>